<organism evidence="1">
    <name type="scientific">Arundo donax</name>
    <name type="common">Giant reed</name>
    <name type="synonym">Donax arundinaceus</name>
    <dbReference type="NCBI Taxonomy" id="35708"/>
    <lineage>
        <taxon>Eukaryota</taxon>
        <taxon>Viridiplantae</taxon>
        <taxon>Streptophyta</taxon>
        <taxon>Embryophyta</taxon>
        <taxon>Tracheophyta</taxon>
        <taxon>Spermatophyta</taxon>
        <taxon>Magnoliopsida</taxon>
        <taxon>Liliopsida</taxon>
        <taxon>Poales</taxon>
        <taxon>Poaceae</taxon>
        <taxon>PACMAD clade</taxon>
        <taxon>Arundinoideae</taxon>
        <taxon>Arundineae</taxon>
        <taxon>Arundo</taxon>
    </lineage>
</organism>
<evidence type="ECO:0000313" key="1">
    <source>
        <dbReference type="EMBL" id="JAE36700.1"/>
    </source>
</evidence>
<reference evidence="1" key="2">
    <citation type="journal article" date="2015" name="Data Brief">
        <title>Shoot transcriptome of the giant reed, Arundo donax.</title>
        <authorList>
            <person name="Barrero R.A."/>
            <person name="Guerrero F.D."/>
            <person name="Moolhuijzen P."/>
            <person name="Goolsby J.A."/>
            <person name="Tidwell J."/>
            <person name="Bellgard S.E."/>
            <person name="Bellgard M.I."/>
        </authorList>
    </citation>
    <scope>NUCLEOTIDE SEQUENCE</scope>
    <source>
        <tissue evidence="1">Shoot tissue taken approximately 20 cm above the soil surface</tissue>
    </source>
</reference>
<reference evidence="1" key="1">
    <citation type="submission" date="2014-09" db="EMBL/GenBank/DDBJ databases">
        <authorList>
            <person name="Magalhaes I.L.F."/>
            <person name="Oliveira U."/>
            <person name="Santos F.R."/>
            <person name="Vidigal T.H.D.A."/>
            <person name="Brescovit A.D."/>
            <person name="Santos A.J."/>
        </authorList>
    </citation>
    <scope>NUCLEOTIDE SEQUENCE</scope>
    <source>
        <tissue evidence="1">Shoot tissue taken approximately 20 cm above the soil surface</tissue>
    </source>
</reference>
<accession>A0A0A9HHS7</accession>
<name>A0A0A9HHS7_ARUDO</name>
<dbReference type="EMBL" id="GBRH01161196">
    <property type="protein sequence ID" value="JAE36700.1"/>
    <property type="molecule type" value="Transcribed_RNA"/>
</dbReference>
<protein>
    <submittedName>
        <fullName evidence="1">Uncharacterized protein</fullName>
    </submittedName>
</protein>
<proteinExistence type="predicted"/>
<sequence length="51" mass="6093">MLTLRNVIQQYPLEVRKLFFVCPFPLPFEILSIFHRTVSWTPELKLVTMIS</sequence>
<dbReference type="AlphaFoldDB" id="A0A0A9HHS7"/>